<reference evidence="2 3" key="1">
    <citation type="journal article" date="2018" name="Front. Microbiol.">
        <title>Genome-Based Analysis Reveals the Taxonomy and Diversity of the Family Idiomarinaceae.</title>
        <authorList>
            <person name="Liu Y."/>
            <person name="Lai Q."/>
            <person name="Shao Z."/>
        </authorList>
    </citation>
    <scope>NUCLEOTIDE SEQUENCE [LARGE SCALE GENOMIC DNA]</scope>
    <source>
        <strain evidence="2 3">GBSy1</strain>
    </source>
</reference>
<feature type="transmembrane region" description="Helical" evidence="1">
    <location>
        <begin position="31"/>
        <end position="48"/>
    </location>
</feature>
<evidence type="ECO:0000313" key="2">
    <source>
        <dbReference type="EMBL" id="RUO30755.1"/>
    </source>
</evidence>
<protein>
    <submittedName>
        <fullName evidence="2">Uncharacterized protein</fullName>
    </submittedName>
</protein>
<feature type="transmembrane region" description="Helical" evidence="1">
    <location>
        <begin position="55"/>
        <end position="76"/>
    </location>
</feature>
<evidence type="ECO:0000313" key="3">
    <source>
        <dbReference type="Proteomes" id="UP000287410"/>
    </source>
</evidence>
<evidence type="ECO:0000256" key="1">
    <source>
        <dbReference type="SAM" id="Phobius"/>
    </source>
</evidence>
<feature type="transmembrane region" description="Helical" evidence="1">
    <location>
        <begin position="7"/>
        <end position="25"/>
    </location>
</feature>
<name>A0ABY0C0J5_9GAMM</name>
<dbReference type="Proteomes" id="UP000287410">
    <property type="component" value="Unassembled WGS sequence"/>
</dbReference>
<keyword evidence="1" id="KW-0472">Membrane</keyword>
<gene>
    <name evidence="2" type="ORF">CWE12_05810</name>
</gene>
<proteinExistence type="predicted"/>
<accession>A0ABY0C0J5</accession>
<sequence length="88" mass="10021">MQENRLNTLYLLPIFVLILAPLDMVSQTVSILALALSGVIGSAYYLFIQKRRNTVKVVLISLASFLIWWPLAFLSVRATTLFFERLFA</sequence>
<keyword evidence="1" id="KW-1133">Transmembrane helix</keyword>
<organism evidence="2 3">
    <name type="scientific">Aliidiomarina sedimenti</name>
    <dbReference type="NCBI Taxonomy" id="1933879"/>
    <lineage>
        <taxon>Bacteria</taxon>
        <taxon>Pseudomonadati</taxon>
        <taxon>Pseudomonadota</taxon>
        <taxon>Gammaproteobacteria</taxon>
        <taxon>Alteromonadales</taxon>
        <taxon>Idiomarinaceae</taxon>
        <taxon>Aliidiomarina</taxon>
    </lineage>
</organism>
<keyword evidence="1" id="KW-0812">Transmembrane</keyword>
<comment type="caution">
    <text evidence="2">The sequence shown here is derived from an EMBL/GenBank/DDBJ whole genome shotgun (WGS) entry which is preliminary data.</text>
</comment>
<keyword evidence="3" id="KW-1185">Reference proteome</keyword>
<dbReference type="EMBL" id="PIPN01000002">
    <property type="protein sequence ID" value="RUO30755.1"/>
    <property type="molecule type" value="Genomic_DNA"/>
</dbReference>